<sequence length="334" mass="35322">MSLEVLGLSNPEAGAYRALTEVPWSNAADLATRLELGNAEALDLLEALVKHHLAVRRPGEQYAAVRPAVALGALVADRADGLRAAEAAVADLESTFQEARRSQMPDAVLDIVHGPNEVAARLQQIQLNARREVLSLVKAPVAVISSTENGAEDVAMNRGVTYRVVLERAMLQEEPRLAQEIQRTQAAGGQARIAATVPTKMFIVDREIALVPLGIGTAPVKSAFLLGASGLLDALVALFEAVWDGAQDIDLGPPGVDVPGSLAAGLTPEDRTLLTLLLAGMTDDAVARELGISARTVQRRIRLLLDYAHVETRLQLGYAAARGGWAAGIQPPTG</sequence>
<dbReference type="GO" id="GO:0006355">
    <property type="term" value="P:regulation of DNA-templated transcription"/>
    <property type="evidence" value="ECO:0007669"/>
    <property type="project" value="InterPro"/>
</dbReference>
<dbReference type="PANTHER" id="PTHR34293">
    <property type="entry name" value="HTH-TYPE TRANSCRIPTIONAL REGULATOR TRMBL2"/>
    <property type="match status" value="1"/>
</dbReference>
<dbReference type="EMBL" id="FMZM01000020">
    <property type="protein sequence ID" value="SDE33429.1"/>
    <property type="molecule type" value="Genomic_DNA"/>
</dbReference>
<proteinExistence type="predicted"/>
<dbReference type="Gene3D" id="1.10.10.10">
    <property type="entry name" value="Winged helix-like DNA-binding domain superfamily/Winged helix DNA-binding domain"/>
    <property type="match status" value="2"/>
</dbReference>
<accession>A0A1G7C2B6</accession>
<evidence type="ECO:0000313" key="1">
    <source>
        <dbReference type="EMBL" id="SDE33429.1"/>
    </source>
</evidence>
<dbReference type="InterPro" id="IPR000792">
    <property type="entry name" value="Tscrpt_reg_LuxR_C"/>
</dbReference>
<dbReference type="GO" id="GO:0003677">
    <property type="term" value="F:DNA binding"/>
    <property type="evidence" value="ECO:0007669"/>
    <property type="project" value="InterPro"/>
</dbReference>
<dbReference type="SMART" id="SM00421">
    <property type="entry name" value="HTH_LUXR"/>
    <property type="match status" value="1"/>
</dbReference>
<name>A0A1G7C2B6_9ACTN</name>
<dbReference type="SUPFAM" id="SSF46894">
    <property type="entry name" value="C-terminal effector domain of the bipartite response regulators"/>
    <property type="match status" value="1"/>
</dbReference>
<dbReference type="InterPro" id="IPR016032">
    <property type="entry name" value="Sig_transdc_resp-reg_C-effctor"/>
</dbReference>
<keyword evidence="2" id="KW-1185">Reference proteome</keyword>
<dbReference type="AlphaFoldDB" id="A0A1G7C2B6"/>
<dbReference type="RefSeq" id="WP_090861060.1">
    <property type="nucleotide sequence ID" value="NZ_FMZM01000020.1"/>
</dbReference>
<dbReference type="PANTHER" id="PTHR34293:SF1">
    <property type="entry name" value="HTH-TYPE TRANSCRIPTIONAL REGULATOR TRMBL2"/>
    <property type="match status" value="1"/>
</dbReference>
<dbReference type="InterPro" id="IPR051797">
    <property type="entry name" value="TrmB-like"/>
</dbReference>
<dbReference type="InterPro" id="IPR036388">
    <property type="entry name" value="WH-like_DNA-bd_sf"/>
</dbReference>
<protein>
    <submittedName>
        <fullName evidence="1">Uncharacterized protein</fullName>
    </submittedName>
</protein>
<reference evidence="2" key="1">
    <citation type="submission" date="2016-10" db="EMBL/GenBank/DDBJ databases">
        <authorList>
            <person name="Varghese N."/>
            <person name="Submissions S."/>
        </authorList>
    </citation>
    <scope>NUCLEOTIDE SEQUENCE [LARGE SCALE GENOMIC DNA]</scope>
    <source>
        <strain evidence="2">CGMCC 4.6858</strain>
    </source>
</reference>
<dbReference type="STRING" id="1045774.SAMN05421872_12024"/>
<dbReference type="Proteomes" id="UP000199034">
    <property type="component" value="Unassembled WGS sequence"/>
</dbReference>
<gene>
    <name evidence="1" type="ORF">SAMN05421872_12024</name>
</gene>
<dbReference type="OrthoDB" id="3369460at2"/>
<organism evidence="1 2">
    <name type="scientific">Nocardioides lianchengensis</name>
    <dbReference type="NCBI Taxonomy" id="1045774"/>
    <lineage>
        <taxon>Bacteria</taxon>
        <taxon>Bacillati</taxon>
        <taxon>Actinomycetota</taxon>
        <taxon>Actinomycetes</taxon>
        <taxon>Propionibacteriales</taxon>
        <taxon>Nocardioidaceae</taxon>
        <taxon>Nocardioides</taxon>
    </lineage>
</organism>
<evidence type="ECO:0000313" key="2">
    <source>
        <dbReference type="Proteomes" id="UP000199034"/>
    </source>
</evidence>